<name>A0A081PEM1_9SPHI</name>
<reference evidence="1 2" key="1">
    <citation type="journal article" date="1992" name="Int. J. Syst. Bacteriol.">
        <title>Sphingobacterium antarcticus sp. nov. a Psychrotrophic Bacterium from the Soils of Schirmacher Oasis, Antarctica.</title>
        <authorList>
            <person name="Shivaji S."/>
            <person name="Ray M.K."/>
            <person name="Rao N.S."/>
            <person name="Saiserr L."/>
            <person name="Jagannadham M.V."/>
            <person name="Kumar G.S."/>
            <person name="Reddy G."/>
            <person name="Bhargava P.M."/>
        </authorList>
    </citation>
    <scope>NUCLEOTIDE SEQUENCE [LARGE SCALE GENOMIC DNA]</scope>
    <source>
        <strain evidence="1 2">4BY</strain>
    </source>
</reference>
<protein>
    <submittedName>
        <fullName evidence="1">Uncharacterized protein</fullName>
    </submittedName>
</protein>
<proteinExistence type="predicted"/>
<dbReference type="OrthoDB" id="709006at2"/>
<dbReference type="AlphaFoldDB" id="A0A081PEM1"/>
<evidence type="ECO:0000313" key="1">
    <source>
        <dbReference type="EMBL" id="KEQ29144.1"/>
    </source>
</evidence>
<dbReference type="RefSeq" id="WP_037442767.1">
    <property type="nucleotide sequence ID" value="NZ_JNFF01000083.1"/>
</dbReference>
<organism evidence="1 2">
    <name type="scientific">Pedobacter antarcticus 4BY</name>
    <dbReference type="NCBI Taxonomy" id="1358423"/>
    <lineage>
        <taxon>Bacteria</taxon>
        <taxon>Pseudomonadati</taxon>
        <taxon>Bacteroidota</taxon>
        <taxon>Sphingobacteriia</taxon>
        <taxon>Sphingobacteriales</taxon>
        <taxon>Sphingobacteriaceae</taxon>
        <taxon>Pedobacter</taxon>
    </lineage>
</organism>
<evidence type="ECO:0000313" key="2">
    <source>
        <dbReference type="Proteomes" id="UP000028007"/>
    </source>
</evidence>
<keyword evidence="2" id="KW-1185">Reference proteome</keyword>
<dbReference type="Proteomes" id="UP000028007">
    <property type="component" value="Unassembled WGS sequence"/>
</dbReference>
<comment type="caution">
    <text evidence="1">The sequence shown here is derived from an EMBL/GenBank/DDBJ whole genome shotgun (WGS) entry which is preliminary data.</text>
</comment>
<accession>A0A081PEM1</accession>
<gene>
    <name evidence="1" type="ORF">N180_09880</name>
</gene>
<dbReference type="eggNOG" id="ENOG5032S67">
    <property type="taxonomic scope" value="Bacteria"/>
</dbReference>
<sequence length="137" mass="15434">MKTSKTNIFLILLSVVLFGWLLKGTFFQPGADDLKAGFTEKAKYRNENNTGPIQYVFSVTVKDSIWKDMEIFGNFKPHHKGGVTKVYFFMEGSKFPTDLSPGNVNFDPAYNASCVAVYEKSPIGNVSLIKYPFRNQS</sequence>
<dbReference type="EMBL" id="JNFF01000083">
    <property type="protein sequence ID" value="KEQ29144.1"/>
    <property type="molecule type" value="Genomic_DNA"/>
</dbReference>